<evidence type="ECO:0000313" key="2">
    <source>
        <dbReference type="EMBL" id="MEM4987646.1"/>
    </source>
</evidence>
<comment type="caution">
    <text evidence="2">The sequence shown here is derived from an EMBL/GenBank/DDBJ whole genome shotgun (WGS) entry which is preliminary data.</text>
</comment>
<name>A0ABU9PUJ6_9BURK</name>
<proteinExistence type="predicted"/>
<dbReference type="SUPFAM" id="SSF47413">
    <property type="entry name" value="lambda repressor-like DNA-binding domains"/>
    <property type="match status" value="1"/>
</dbReference>
<accession>A0ABU9PUJ6</accession>
<dbReference type="InterPro" id="IPR001387">
    <property type="entry name" value="Cro/C1-type_HTH"/>
</dbReference>
<evidence type="ECO:0000313" key="3">
    <source>
        <dbReference type="Proteomes" id="UP001495910"/>
    </source>
</evidence>
<dbReference type="EMBL" id="JBANDC010000005">
    <property type="protein sequence ID" value="MEM4987646.1"/>
    <property type="molecule type" value="Genomic_DNA"/>
</dbReference>
<dbReference type="InterPro" id="IPR010982">
    <property type="entry name" value="Lambda_DNA-bd_dom_sf"/>
</dbReference>
<sequence>MPTTTEKAAFTKRLEFALRRSPESVQGATELALRFNLRHQGNAISPQTAHKWLTGRAIPTDDKLVTIAKWLNVDQHWLHYGPAPSKPASTAKDVAAKGVKKLPPELINLAAKIQELSPHRRYLVEELVEQLRQDV</sequence>
<dbReference type="Proteomes" id="UP001495910">
    <property type="component" value="Unassembled WGS sequence"/>
</dbReference>
<protein>
    <submittedName>
        <fullName evidence="2">Transcriptional regulator</fullName>
    </submittedName>
</protein>
<dbReference type="PROSITE" id="PS50943">
    <property type="entry name" value="HTH_CROC1"/>
    <property type="match status" value="1"/>
</dbReference>
<reference evidence="2 3" key="1">
    <citation type="submission" date="2024-02" db="EMBL/GenBank/DDBJ databases">
        <title>Draft genome sequence of Collimonas sp. strain H4R21, an effective mineral-weathering bacterial strain isolated from the beech rhizosphere.</title>
        <authorList>
            <person name="Morin E."/>
            <person name="Uroz S."/>
            <person name="Leveau J.H.J."/>
            <person name="Kumar R."/>
            <person name="Rey M.W."/>
            <person name="Pham J."/>
        </authorList>
    </citation>
    <scope>NUCLEOTIDE SEQUENCE [LARGE SCALE GENOMIC DNA]</scope>
    <source>
        <strain evidence="2 3">H4R21</strain>
    </source>
</reference>
<dbReference type="CDD" id="cd00093">
    <property type="entry name" value="HTH_XRE"/>
    <property type="match status" value="1"/>
</dbReference>
<gene>
    <name evidence="2" type="ORF">V8G57_09635</name>
</gene>
<organism evidence="2 3">
    <name type="scientific">Collimonas rhizosphaerae</name>
    <dbReference type="NCBI Taxonomy" id="3126357"/>
    <lineage>
        <taxon>Bacteria</taxon>
        <taxon>Pseudomonadati</taxon>
        <taxon>Pseudomonadota</taxon>
        <taxon>Betaproteobacteria</taxon>
        <taxon>Burkholderiales</taxon>
        <taxon>Oxalobacteraceae</taxon>
        <taxon>Collimonas</taxon>
    </lineage>
</organism>
<evidence type="ECO:0000259" key="1">
    <source>
        <dbReference type="PROSITE" id="PS50943"/>
    </source>
</evidence>
<dbReference type="RefSeq" id="WP_342829184.1">
    <property type="nucleotide sequence ID" value="NZ_JBANDC010000005.1"/>
</dbReference>
<keyword evidence="3" id="KW-1185">Reference proteome</keyword>
<feature type="domain" description="HTH cro/C1-type" evidence="1">
    <location>
        <begin position="44"/>
        <end position="78"/>
    </location>
</feature>
<dbReference type="Gene3D" id="1.10.260.40">
    <property type="entry name" value="lambda repressor-like DNA-binding domains"/>
    <property type="match status" value="1"/>
</dbReference>